<dbReference type="HOGENOM" id="CLU_854954_0_0_0"/>
<keyword evidence="3" id="KW-1185">Reference proteome</keyword>
<dbReference type="STRING" id="383372.Rcas_3835"/>
<evidence type="ECO:0008006" key="4">
    <source>
        <dbReference type="Google" id="ProtNLM"/>
    </source>
</evidence>
<organism evidence="2 3">
    <name type="scientific">Roseiflexus castenholzii (strain DSM 13941 / HLO8)</name>
    <dbReference type="NCBI Taxonomy" id="383372"/>
    <lineage>
        <taxon>Bacteria</taxon>
        <taxon>Bacillati</taxon>
        <taxon>Chloroflexota</taxon>
        <taxon>Chloroflexia</taxon>
        <taxon>Chloroflexales</taxon>
        <taxon>Roseiflexineae</taxon>
        <taxon>Roseiflexaceae</taxon>
        <taxon>Roseiflexus</taxon>
    </lineage>
</organism>
<dbReference type="EMBL" id="CP000804">
    <property type="protein sequence ID" value="ABU59873.1"/>
    <property type="molecule type" value="Genomic_DNA"/>
</dbReference>
<protein>
    <recommendedName>
        <fullName evidence="4">DUF2268 domain-containing protein</fullName>
    </recommendedName>
</protein>
<dbReference type="KEGG" id="rca:Rcas_3835"/>
<accession>A7NQM7</accession>
<dbReference type="eggNOG" id="COG0308">
    <property type="taxonomic scope" value="Bacteria"/>
</dbReference>
<evidence type="ECO:0000313" key="3">
    <source>
        <dbReference type="Proteomes" id="UP000000263"/>
    </source>
</evidence>
<keyword evidence="1" id="KW-1133">Transmembrane helix</keyword>
<keyword evidence="1" id="KW-0812">Transmembrane</keyword>
<dbReference type="Proteomes" id="UP000000263">
    <property type="component" value="Chromosome"/>
</dbReference>
<evidence type="ECO:0000256" key="1">
    <source>
        <dbReference type="SAM" id="Phobius"/>
    </source>
</evidence>
<dbReference type="AlphaFoldDB" id="A7NQM7"/>
<dbReference type="OrthoDB" id="148539at2"/>
<sequence length="272" mass="29887">MSQRSLSIPQIALIALVASVVLFIAGQPQSPMLSRWTQGSQTVPTIGAVAVPVADPSLLIIVASDSLYAAERAQLDEESRRACEYVAARFGGSLAAPLTVAFVQDAGCSLSGIAFTDIRKVQVHTCNSINRDRAIAILAHEYTHQLQQDRYGLRHLSADLMLSEGLATWAAGKYWLGGRPDFRSYVQMQRANGIFYPLATPYAGRGVAVMNALYYQWASFVEFLIDQYGRERLDALYVTGSSAPGSADYQAIYGKDLITLEQEWIVWLDEAR</sequence>
<proteinExistence type="predicted"/>
<keyword evidence="1" id="KW-0472">Membrane</keyword>
<evidence type="ECO:0000313" key="2">
    <source>
        <dbReference type="EMBL" id="ABU59873.1"/>
    </source>
</evidence>
<reference evidence="2 3" key="1">
    <citation type="submission" date="2007-08" db="EMBL/GenBank/DDBJ databases">
        <title>Complete sequence of Roseiflexus castenholzii DSM 13941.</title>
        <authorList>
            <consortium name="US DOE Joint Genome Institute"/>
            <person name="Copeland A."/>
            <person name="Lucas S."/>
            <person name="Lapidus A."/>
            <person name="Barry K."/>
            <person name="Glavina del Rio T."/>
            <person name="Dalin E."/>
            <person name="Tice H."/>
            <person name="Pitluck S."/>
            <person name="Thompson L.S."/>
            <person name="Brettin T."/>
            <person name="Bruce D."/>
            <person name="Detter J.C."/>
            <person name="Han C."/>
            <person name="Tapia R."/>
            <person name="Schmutz J."/>
            <person name="Larimer F."/>
            <person name="Land M."/>
            <person name="Hauser L."/>
            <person name="Kyrpides N."/>
            <person name="Mikhailova N."/>
            <person name="Bryant D.A."/>
            <person name="Hanada S."/>
            <person name="Tsukatani Y."/>
            <person name="Richardson P."/>
        </authorList>
    </citation>
    <scope>NUCLEOTIDE SEQUENCE [LARGE SCALE GENOMIC DNA]</scope>
    <source>
        <strain evidence="3">DSM 13941 / HLO8</strain>
    </source>
</reference>
<feature type="transmembrane region" description="Helical" evidence="1">
    <location>
        <begin position="6"/>
        <end position="25"/>
    </location>
</feature>
<name>A7NQM7_ROSCS</name>
<gene>
    <name evidence="2" type="ordered locus">Rcas_3835</name>
</gene>
<dbReference type="RefSeq" id="WP_012122296.1">
    <property type="nucleotide sequence ID" value="NC_009767.1"/>
</dbReference>